<accession>A0A162PM89</accession>
<dbReference type="Proteomes" id="UP000077315">
    <property type="component" value="Unassembled WGS sequence"/>
</dbReference>
<organism evidence="2 3">
    <name type="scientific">Phycomyces blakesleeanus (strain ATCC 8743b / DSM 1359 / FGSC 10004 / NBRC 33097 / NRRL 1555)</name>
    <dbReference type="NCBI Taxonomy" id="763407"/>
    <lineage>
        <taxon>Eukaryota</taxon>
        <taxon>Fungi</taxon>
        <taxon>Fungi incertae sedis</taxon>
        <taxon>Mucoromycota</taxon>
        <taxon>Mucoromycotina</taxon>
        <taxon>Mucoromycetes</taxon>
        <taxon>Mucorales</taxon>
        <taxon>Phycomycetaceae</taxon>
        <taxon>Phycomyces</taxon>
    </lineage>
</organism>
<keyword evidence="3" id="KW-1185">Reference proteome</keyword>
<protein>
    <recommendedName>
        <fullName evidence="4">FAM192A/Fyv6 N-terminal domain-containing protein</fullName>
    </recommendedName>
</protein>
<dbReference type="AlphaFoldDB" id="A0A162PM89"/>
<dbReference type="InParanoid" id="A0A162PM89"/>
<dbReference type="EMBL" id="KV440989">
    <property type="protein sequence ID" value="OAD70266.1"/>
    <property type="molecule type" value="Genomic_DNA"/>
</dbReference>
<evidence type="ECO:0000256" key="1">
    <source>
        <dbReference type="SAM" id="Coils"/>
    </source>
</evidence>
<evidence type="ECO:0008006" key="4">
    <source>
        <dbReference type="Google" id="ProtNLM"/>
    </source>
</evidence>
<evidence type="ECO:0000313" key="3">
    <source>
        <dbReference type="Proteomes" id="UP000077315"/>
    </source>
</evidence>
<proteinExistence type="predicted"/>
<dbReference type="GeneID" id="28993071"/>
<feature type="coiled-coil region" evidence="1">
    <location>
        <begin position="9"/>
        <end position="45"/>
    </location>
</feature>
<gene>
    <name evidence="2" type="ORF">PHYBLDRAFT_148813</name>
</gene>
<reference evidence="3" key="1">
    <citation type="submission" date="2015-06" db="EMBL/GenBank/DDBJ databases">
        <title>Expansion of signal transduction pathways in fungi by whole-genome duplication.</title>
        <authorList>
            <consortium name="DOE Joint Genome Institute"/>
            <person name="Corrochano L.M."/>
            <person name="Kuo A."/>
            <person name="Marcet-Houben M."/>
            <person name="Polaino S."/>
            <person name="Salamov A."/>
            <person name="Villalobos J.M."/>
            <person name="Alvarez M.I."/>
            <person name="Avalos J."/>
            <person name="Benito E.P."/>
            <person name="Benoit I."/>
            <person name="Burger G."/>
            <person name="Camino L.P."/>
            <person name="Canovas D."/>
            <person name="Cerda-Olmedo E."/>
            <person name="Cheng J.-F."/>
            <person name="Dominguez A."/>
            <person name="Elias M."/>
            <person name="Eslava A.P."/>
            <person name="Glaser F."/>
            <person name="Grimwood J."/>
            <person name="Gutierrez G."/>
            <person name="Heitman J."/>
            <person name="Henrissat B."/>
            <person name="Iturriaga E.A."/>
            <person name="Lang B.F."/>
            <person name="Lavin J.L."/>
            <person name="Lee S."/>
            <person name="Li W."/>
            <person name="Lindquist E."/>
            <person name="Lopez-Garcia S."/>
            <person name="Luque E.M."/>
            <person name="Marcos A.T."/>
            <person name="Martin J."/>
            <person name="McCluskey K."/>
            <person name="Medina H.R."/>
            <person name="Miralles-Duran A."/>
            <person name="Miyazaki A."/>
            <person name="Munoz-Torres E."/>
            <person name="Oguiza J.A."/>
            <person name="Ohm R."/>
            <person name="Olmedo M."/>
            <person name="Orejas M."/>
            <person name="Ortiz-Castellanos L."/>
            <person name="Pisabarro A.G."/>
            <person name="Rodriguez-Romero J."/>
            <person name="Ruiz-Herrera J."/>
            <person name="Ruiz-Vazquez R."/>
            <person name="Sanz C."/>
            <person name="Schackwitz W."/>
            <person name="Schmutz J."/>
            <person name="Shahriari M."/>
            <person name="Shelest E."/>
            <person name="Silva-Franco F."/>
            <person name="Soanes D."/>
            <person name="Syed K."/>
            <person name="Tagua V.G."/>
            <person name="Talbot N.J."/>
            <person name="Thon M."/>
            <person name="De vries R.P."/>
            <person name="Wiebenga A."/>
            <person name="Yadav J.S."/>
            <person name="Braun E.L."/>
            <person name="Baker S."/>
            <person name="Garre V."/>
            <person name="Horwitz B."/>
            <person name="Torres-Martinez S."/>
            <person name="Idnurm A."/>
            <person name="Herrera-Estrella A."/>
            <person name="Gabaldon T."/>
            <person name="Grigoriev I.V."/>
        </authorList>
    </citation>
    <scope>NUCLEOTIDE SEQUENCE [LARGE SCALE GENOMIC DNA]</scope>
    <source>
        <strain evidence="3">NRRL 1555(-)</strain>
    </source>
</reference>
<sequence length="77" mass="9300">MELSIKTNVVCLEKERKAEESRKKLLEDELNNPEERERLEELEKRDYYKYTHELTRVDHNEHCTGFLETFGITINKS</sequence>
<keyword evidence="1" id="KW-0175">Coiled coil</keyword>
<evidence type="ECO:0000313" key="2">
    <source>
        <dbReference type="EMBL" id="OAD70266.1"/>
    </source>
</evidence>
<dbReference type="RefSeq" id="XP_018288306.1">
    <property type="nucleotide sequence ID" value="XM_018432165.1"/>
</dbReference>
<name>A0A162PM89_PHYB8</name>
<dbReference type="VEuPathDB" id="FungiDB:PHYBLDRAFT_148813"/>